<name>A0A218NP25_9ARCH</name>
<gene>
    <name evidence="3" type="ORF">Mia14_0951</name>
</gene>
<keyword evidence="4" id="KW-1185">Reference proteome</keyword>
<dbReference type="InterPro" id="IPR013783">
    <property type="entry name" value="Ig-like_fold"/>
</dbReference>
<dbReference type="RefSeq" id="WP_088820518.1">
    <property type="nucleotide sequence ID" value="NZ_CP019964.1"/>
</dbReference>
<reference evidence="3 4" key="1">
    <citation type="journal article" date="2017" name="Nat. Commun.">
        <title>'ARMAN' archaea depend on association with euryarchaeal host in culture and in situ.</title>
        <authorList>
            <person name="Golyshina O."/>
            <person name="Toshchakov S."/>
            <person name="Makarova K."/>
            <person name="Gavrilov S."/>
            <person name="Korzhenkov A."/>
            <person name="La Cono V."/>
            <person name="Arcadi E."/>
            <person name="Nechitaylo T."/>
            <person name="Ferrer M."/>
            <person name="Kublanov I."/>
            <person name="Wolf Y."/>
            <person name="Yakimov M."/>
            <person name="Golyshin P."/>
            <person name="Slesarev A."/>
            <person name="Kozyavkin S."/>
        </authorList>
    </citation>
    <scope>NUCLEOTIDE SEQUENCE [LARGE SCALE GENOMIC DNA]</scope>
    <source>
        <strain evidence="3 4">Mia14</strain>
    </source>
</reference>
<dbReference type="EMBL" id="CP019964">
    <property type="protein sequence ID" value="ASI14223.1"/>
    <property type="molecule type" value="Genomic_DNA"/>
</dbReference>
<evidence type="ECO:0000259" key="2">
    <source>
        <dbReference type="Pfam" id="PF07705"/>
    </source>
</evidence>
<proteinExistence type="predicted"/>
<dbReference type="OrthoDB" id="386170at2157"/>
<dbReference type="KEGG" id="marh:Mia14_0951"/>
<dbReference type="Pfam" id="PF07705">
    <property type="entry name" value="CARDB"/>
    <property type="match status" value="1"/>
</dbReference>
<evidence type="ECO:0000313" key="3">
    <source>
        <dbReference type="EMBL" id="ASI14223.1"/>
    </source>
</evidence>
<protein>
    <submittedName>
        <fullName evidence="3">CARDB domain-containing cell surface protein</fullName>
    </submittedName>
</protein>
<organism evidence="3 4">
    <name type="scientific">Candidatus Mancarchaeum acidiphilum</name>
    <dbReference type="NCBI Taxonomy" id="1920749"/>
    <lineage>
        <taxon>Archaea</taxon>
        <taxon>Candidatus Micrarchaeota</taxon>
        <taxon>Candidatus Mancarchaeum</taxon>
    </lineage>
</organism>
<keyword evidence="1" id="KW-0812">Transmembrane</keyword>
<sequence length="585" mass="64222">MSDSKSKNKDKKTNEGQKSSIAIWLYAIAIIIAVAIIYVSYSFTQAGSYSVKVEFSPVNYHANTTMYPFNTLSAKLTVINIGTSKLSKLPMLVYVNGNKLHSYVITLPPKSEVNLSISYTFNNSGNYTFEAVADPANLLNLKNRDLSHQSFAVPVAVPEKPDLYVSIPNLNITSTKEFTLYPKGIAFSSIEALNYNISYFKNLFGPAYPAVGNSITDLALLVHIMNGVYANYSSGARISSLWMNGNITAQYLNTLLRKNTLSYSAFNLSGTDGVYFKYSNFTSICTSQNNGWVKVLSVYNASGNYTCRNIISSNYTPKEASVLEASLNSSKALMNYSSGFLYTNSTYTGFSTSINSNSISQMNLFENPYGNFASNISKYNVSLKDSNMTCKGQISSNSSENLELCSYLISPVYQASAFANYSMAESNEVGNRYMLSMYSFTYTNYSSSIVPNAAHLIAALKVNQSVYPWKPSAQSSCQLSNSTLSCRFDSYNQSTSKANFTIKNNGDSPVKITSAACFMPGLEKHYKEDTTINATKEGSISVECSSVLVPLDVAYDNYNLTLNYTENGKPYTISGTAKIAVPYVV</sequence>
<accession>A0A218NP25</accession>
<feature type="domain" description="CARDB" evidence="2">
    <location>
        <begin position="59"/>
        <end position="138"/>
    </location>
</feature>
<keyword evidence="1" id="KW-0472">Membrane</keyword>
<keyword evidence="1" id="KW-1133">Transmembrane helix</keyword>
<dbReference type="AlphaFoldDB" id="A0A218NP25"/>
<dbReference type="InterPro" id="IPR011635">
    <property type="entry name" value="CARDB"/>
</dbReference>
<dbReference type="Proteomes" id="UP000197679">
    <property type="component" value="Chromosome"/>
</dbReference>
<evidence type="ECO:0000313" key="4">
    <source>
        <dbReference type="Proteomes" id="UP000197679"/>
    </source>
</evidence>
<feature type="transmembrane region" description="Helical" evidence="1">
    <location>
        <begin position="21"/>
        <end position="41"/>
    </location>
</feature>
<dbReference type="Gene3D" id="2.60.40.10">
    <property type="entry name" value="Immunoglobulins"/>
    <property type="match status" value="1"/>
</dbReference>
<evidence type="ECO:0000256" key="1">
    <source>
        <dbReference type="SAM" id="Phobius"/>
    </source>
</evidence>
<dbReference type="GeneID" id="33314487"/>